<feature type="transmembrane region" description="Helical" evidence="1">
    <location>
        <begin position="9"/>
        <end position="33"/>
    </location>
</feature>
<dbReference type="EMBL" id="AGRJ01000156">
    <property type="protein sequence ID" value="EHO50824.1"/>
    <property type="molecule type" value="Genomic_DNA"/>
</dbReference>
<comment type="caution">
    <text evidence="2">The sequence shown here is derived from an EMBL/GenBank/DDBJ whole genome shotgun (WGS) entry which is preliminary data.</text>
</comment>
<dbReference type="HOGENOM" id="CLU_1624992_0_0_9"/>
<evidence type="ECO:0000313" key="2">
    <source>
        <dbReference type="EMBL" id="EHO50824.1"/>
    </source>
</evidence>
<dbReference type="STRING" id="797516.HMPREF9104_01799"/>
<keyword evidence="1" id="KW-0472">Membrane</keyword>
<sequence>MTIVTINQWLLEGIIWGIFCELGIIMCYQLILLTPIFKHLSQYRISKGTSSAAIKWFTVAYFSLIGVFFELMKTNSGSYLLSTNFIMLMVIMLIGIIAYWQDLLVVGLLAVMRILIDGFDVNGLLQTGIAVAFVLTLMLIRVTFSQKSFRSDYWIQCITITLF</sequence>
<organism evidence="2 3">
    <name type="scientific">Lentilactobacillus kisonensis F0435</name>
    <dbReference type="NCBI Taxonomy" id="797516"/>
    <lineage>
        <taxon>Bacteria</taxon>
        <taxon>Bacillati</taxon>
        <taxon>Bacillota</taxon>
        <taxon>Bacilli</taxon>
        <taxon>Lactobacillales</taxon>
        <taxon>Lactobacillaceae</taxon>
        <taxon>Lentilactobacillus</taxon>
    </lineage>
</organism>
<evidence type="ECO:0000256" key="1">
    <source>
        <dbReference type="SAM" id="Phobius"/>
    </source>
</evidence>
<dbReference type="Proteomes" id="UP000005025">
    <property type="component" value="Unassembled WGS sequence"/>
</dbReference>
<accession>H1LGS1</accession>
<dbReference type="AlphaFoldDB" id="H1LGS1"/>
<feature type="transmembrane region" description="Helical" evidence="1">
    <location>
        <begin position="121"/>
        <end position="140"/>
    </location>
</feature>
<gene>
    <name evidence="2" type="ORF">HMPREF9104_01799</name>
</gene>
<evidence type="ECO:0000313" key="3">
    <source>
        <dbReference type="Proteomes" id="UP000005025"/>
    </source>
</evidence>
<name>H1LGS1_9LACO</name>
<protein>
    <submittedName>
        <fullName evidence="2">Uncharacterized protein</fullName>
    </submittedName>
</protein>
<feature type="transmembrane region" description="Helical" evidence="1">
    <location>
        <begin position="79"/>
        <end position="101"/>
    </location>
</feature>
<keyword evidence="1" id="KW-0812">Transmembrane</keyword>
<feature type="transmembrane region" description="Helical" evidence="1">
    <location>
        <begin position="53"/>
        <end position="72"/>
    </location>
</feature>
<keyword evidence="1" id="KW-1133">Transmembrane helix</keyword>
<reference evidence="2 3" key="1">
    <citation type="submission" date="2011-09" db="EMBL/GenBank/DDBJ databases">
        <authorList>
            <person name="Weinstock G."/>
            <person name="Sodergren E."/>
            <person name="Clifton S."/>
            <person name="Fulton L."/>
            <person name="Fulton B."/>
            <person name="Courtney L."/>
            <person name="Fronick C."/>
            <person name="Harrison M."/>
            <person name="Strong C."/>
            <person name="Farmer C."/>
            <person name="Delahaunty K."/>
            <person name="Markovic C."/>
            <person name="Hall O."/>
            <person name="Minx P."/>
            <person name="Tomlinson C."/>
            <person name="Mitreva M."/>
            <person name="Hou S."/>
            <person name="Chen J."/>
            <person name="Wollam A."/>
            <person name="Pepin K.H."/>
            <person name="Johnson M."/>
            <person name="Bhonagiri V."/>
            <person name="Zhang X."/>
            <person name="Suruliraj S."/>
            <person name="Warren W."/>
            <person name="Chinwalla A."/>
            <person name="Mardis E.R."/>
            <person name="Wilson R.K."/>
        </authorList>
    </citation>
    <scope>NUCLEOTIDE SEQUENCE [LARGE SCALE GENOMIC DNA]</scope>
    <source>
        <strain evidence="2 3">F0435</strain>
    </source>
</reference>
<dbReference type="PATRIC" id="fig|797516.3.peg.1615"/>
<proteinExistence type="predicted"/>